<evidence type="ECO:0000256" key="1">
    <source>
        <dbReference type="ARBA" id="ARBA00005986"/>
    </source>
</evidence>
<proteinExistence type="inferred from homology"/>
<dbReference type="InterPro" id="IPR009799">
    <property type="entry name" value="EthD_dom"/>
</dbReference>
<dbReference type="InParanoid" id="A0A2P6NKC5"/>
<accession>A0A2P6NKC5</accession>
<evidence type="ECO:0000313" key="3">
    <source>
        <dbReference type="EMBL" id="PRP84420.1"/>
    </source>
</evidence>
<feature type="domain" description="EthD" evidence="2">
    <location>
        <begin position="14"/>
        <end position="110"/>
    </location>
</feature>
<dbReference type="OrthoDB" id="3183782at2759"/>
<sequence length="223" mass="25731">MASYMMSLNLSITHDLTEEEYQEHWSKVHAKLAAPWLAPNGILKYIIYHTPSSERDKIKEMAEKAKWDVLDHDGHVELWIKSLDDVKRAVQDAGYLTDIFPDEHKMLDKSRTQVTIGWQEVKMIDGKIVDQINTLCLKHNLLLPHGPDMVVVTFETNRRDPLIEIGTPPALEGFGRTIDVELVLQSYVVESYTLKPHHWWSKLVKFKVVIVEGNIHCKFSFVS</sequence>
<organism evidence="3 4">
    <name type="scientific">Planoprotostelium fungivorum</name>
    <dbReference type="NCBI Taxonomy" id="1890364"/>
    <lineage>
        <taxon>Eukaryota</taxon>
        <taxon>Amoebozoa</taxon>
        <taxon>Evosea</taxon>
        <taxon>Variosea</taxon>
        <taxon>Cavosteliida</taxon>
        <taxon>Cavosteliaceae</taxon>
        <taxon>Planoprotostelium</taxon>
    </lineage>
</organism>
<gene>
    <name evidence="3" type="ORF">PROFUN_08100</name>
</gene>
<evidence type="ECO:0000313" key="4">
    <source>
        <dbReference type="Proteomes" id="UP000241769"/>
    </source>
</evidence>
<dbReference type="SUPFAM" id="SSF54909">
    <property type="entry name" value="Dimeric alpha+beta barrel"/>
    <property type="match status" value="1"/>
</dbReference>
<dbReference type="EMBL" id="MDYQ01000063">
    <property type="protein sequence ID" value="PRP84420.1"/>
    <property type="molecule type" value="Genomic_DNA"/>
</dbReference>
<dbReference type="AlphaFoldDB" id="A0A2P6NKC5"/>
<name>A0A2P6NKC5_9EUKA</name>
<comment type="caution">
    <text evidence="3">The sequence shown here is derived from an EMBL/GenBank/DDBJ whole genome shotgun (WGS) entry which is preliminary data.</text>
</comment>
<protein>
    <recommendedName>
        <fullName evidence="2">EthD domain-containing protein</fullName>
    </recommendedName>
</protein>
<dbReference type="GO" id="GO:0016491">
    <property type="term" value="F:oxidoreductase activity"/>
    <property type="evidence" value="ECO:0007669"/>
    <property type="project" value="InterPro"/>
</dbReference>
<dbReference type="Gene3D" id="3.30.70.100">
    <property type="match status" value="1"/>
</dbReference>
<comment type="similarity">
    <text evidence="1">Belongs to the tpcK family.</text>
</comment>
<keyword evidence="4" id="KW-1185">Reference proteome</keyword>
<dbReference type="InterPro" id="IPR011008">
    <property type="entry name" value="Dimeric_a/b-barrel"/>
</dbReference>
<dbReference type="Proteomes" id="UP000241769">
    <property type="component" value="Unassembled WGS sequence"/>
</dbReference>
<reference evidence="3 4" key="1">
    <citation type="journal article" date="2018" name="Genome Biol. Evol.">
        <title>Multiple Roots of Fruiting Body Formation in Amoebozoa.</title>
        <authorList>
            <person name="Hillmann F."/>
            <person name="Forbes G."/>
            <person name="Novohradska S."/>
            <person name="Ferling I."/>
            <person name="Riege K."/>
            <person name="Groth M."/>
            <person name="Westermann M."/>
            <person name="Marz M."/>
            <person name="Spaller T."/>
            <person name="Winckler T."/>
            <person name="Schaap P."/>
            <person name="Glockner G."/>
        </authorList>
    </citation>
    <scope>NUCLEOTIDE SEQUENCE [LARGE SCALE GENOMIC DNA]</scope>
    <source>
        <strain evidence="3 4">Jena</strain>
    </source>
</reference>
<dbReference type="Pfam" id="PF07110">
    <property type="entry name" value="EthD"/>
    <property type="match status" value="1"/>
</dbReference>
<evidence type="ECO:0000259" key="2">
    <source>
        <dbReference type="Pfam" id="PF07110"/>
    </source>
</evidence>
<dbReference type="STRING" id="1890364.A0A2P6NKC5"/>